<feature type="compositionally biased region" description="Basic and acidic residues" evidence="1">
    <location>
        <begin position="24"/>
        <end position="33"/>
    </location>
</feature>
<feature type="region of interest" description="Disordered" evidence="1">
    <location>
        <begin position="1"/>
        <end position="70"/>
    </location>
</feature>
<evidence type="ECO:0000256" key="1">
    <source>
        <dbReference type="SAM" id="MobiDB-lite"/>
    </source>
</evidence>
<evidence type="ECO:0000313" key="2">
    <source>
        <dbReference type="EMBL" id="CAA9497768.1"/>
    </source>
</evidence>
<dbReference type="EMBL" id="CADCVM010000237">
    <property type="protein sequence ID" value="CAA9497768.1"/>
    <property type="molecule type" value="Genomic_DNA"/>
</dbReference>
<reference evidence="2" key="1">
    <citation type="submission" date="2020-02" db="EMBL/GenBank/DDBJ databases">
        <authorList>
            <person name="Meier V. D."/>
        </authorList>
    </citation>
    <scope>NUCLEOTIDE SEQUENCE</scope>
    <source>
        <strain evidence="2">AVDCRST_MAG05</strain>
    </source>
</reference>
<feature type="non-terminal residue" evidence="2">
    <location>
        <position position="1"/>
    </location>
</feature>
<name>A0A6J4SMM5_9ACTN</name>
<dbReference type="AlphaFoldDB" id="A0A6J4SMM5"/>
<protein>
    <submittedName>
        <fullName evidence="2">Uncharacterized protein</fullName>
    </submittedName>
</protein>
<accession>A0A6J4SMM5</accession>
<sequence length="90" mass="10514">ARGPRDLRRSTCAAAVRRRQRLGAPDDVRGGDLRRRRRPLLRDRRPVHHDRHARPQQPLQGRGLGRPRLCGRLLRPGRRLHLPLLRQPVL</sequence>
<feature type="compositionally biased region" description="Low complexity" evidence="1">
    <location>
        <begin position="55"/>
        <end position="70"/>
    </location>
</feature>
<gene>
    <name evidence="2" type="ORF">AVDCRST_MAG05-2244</name>
</gene>
<organism evidence="2">
    <name type="scientific">uncultured Rubrobacteraceae bacterium</name>
    <dbReference type="NCBI Taxonomy" id="349277"/>
    <lineage>
        <taxon>Bacteria</taxon>
        <taxon>Bacillati</taxon>
        <taxon>Actinomycetota</taxon>
        <taxon>Rubrobacteria</taxon>
        <taxon>Rubrobacterales</taxon>
        <taxon>Rubrobacteraceae</taxon>
        <taxon>environmental samples</taxon>
    </lineage>
</organism>
<proteinExistence type="predicted"/>
<feature type="compositionally biased region" description="Basic residues" evidence="1">
    <location>
        <begin position="34"/>
        <end position="54"/>
    </location>
</feature>
<feature type="non-terminal residue" evidence="2">
    <location>
        <position position="90"/>
    </location>
</feature>